<protein>
    <submittedName>
        <fullName evidence="1">Uncharacterized protein</fullName>
    </submittedName>
</protein>
<organism evidence="1 2">
    <name type="scientific">Solimicrobium silvestre</name>
    <dbReference type="NCBI Taxonomy" id="2099400"/>
    <lineage>
        <taxon>Bacteria</taxon>
        <taxon>Pseudomonadati</taxon>
        <taxon>Pseudomonadota</taxon>
        <taxon>Betaproteobacteria</taxon>
        <taxon>Burkholderiales</taxon>
        <taxon>Oxalobacteraceae</taxon>
        <taxon>Solimicrobium</taxon>
    </lineage>
</organism>
<evidence type="ECO:0000313" key="1">
    <source>
        <dbReference type="EMBL" id="PRC90583.1"/>
    </source>
</evidence>
<dbReference type="Proteomes" id="UP000237839">
    <property type="component" value="Unassembled WGS sequence"/>
</dbReference>
<sequence length="105" mass="11221">MTRAILKVIAAGEHARIVCDKLPGSKIENGTVIMSSALGSDESLNAHLVWLWGMVKNERRVLKSAVEAGARIVCECSASKGEIRLLPNGAEMLHLLGAELVISSK</sequence>
<proteinExistence type="predicted"/>
<accession>A0A2S9GS91</accession>
<gene>
    <name evidence="1" type="ORF">S2091_4710</name>
</gene>
<dbReference type="AlphaFoldDB" id="A0A2S9GS91"/>
<name>A0A2S9GS91_9BURK</name>
<reference evidence="1 2" key="1">
    <citation type="submission" date="2018-02" db="EMBL/GenBank/DDBJ databases">
        <title>Solimicrobium silvestre gen. nov., sp. nov., isolated from alpine forest soil.</title>
        <authorList>
            <person name="Margesin R."/>
            <person name="Albuquerque L."/>
            <person name="Zhang D.-C."/>
            <person name="Froufe H.J.C."/>
            <person name="Severino R."/>
            <person name="Roxo I."/>
            <person name="Egas C."/>
            <person name="Da Costa M.S."/>
        </authorList>
    </citation>
    <scope>NUCLEOTIDE SEQUENCE [LARGE SCALE GENOMIC DNA]</scope>
    <source>
        <strain evidence="1 2">S20-91</strain>
    </source>
</reference>
<comment type="caution">
    <text evidence="1">The sequence shown here is derived from an EMBL/GenBank/DDBJ whole genome shotgun (WGS) entry which is preliminary data.</text>
</comment>
<evidence type="ECO:0000313" key="2">
    <source>
        <dbReference type="Proteomes" id="UP000237839"/>
    </source>
</evidence>
<dbReference type="EMBL" id="PUGF01000049">
    <property type="protein sequence ID" value="PRC90583.1"/>
    <property type="molecule type" value="Genomic_DNA"/>
</dbReference>
<keyword evidence="2" id="KW-1185">Reference proteome</keyword>